<evidence type="ECO:0000256" key="1">
    <source>
        <dbReference type="SAM" id="Phobius"/>
    </source>
</evidence>
<accession>A0A174DU60</accession>
<reference evidence="2 3" key="1">
    <citation type="submission" date="2015-09" db="EMBL/GenBank/DDBJ databases">
        <authorList>
            <consortium name="Pathogen Informatics"/>
        </authorList>
    </citation>
    <scope>NUCLEOTIDE SEQUENCE [LARGE SCALE GENOMIC DNA]</scope>
    <source>
        <strain evidence="2 3">2789STDY5834855</strain>
    </source>
</reference>
<proteinExistence type="predicted"/>
<gene>
    <name evidence="2" type="ORF">ERS852470_01922</name>
</gene>
<dbReference type="EMBL" id="CYZV01000019">
    <property type="protein sequence ID" value="CUO29101.1"/>
    <property type="molecule type" value="Genomic_DNA"/>
</dbReference>
<protein>
    <submittedName>
        <fullName evidence="2">Uncharacterized protein</fullName>
    </submittedName>
</protein>
<dbReference type="AlphaFoldDB" id="A0A174DU60"/>
<name>A0A174DU60_9CLOT</name>
<feature type="transmembrane region" description="Helical" evidence="1">
    <location>
        <begin position="32"/>
        <end position="50"/>
    </location>
</feature>
<feature type="transmembrane region" description="Helical" evidence="1">
    <location>
        <begin position="9"/>
        <end position="26"/>
    </location>
</feature>
<keyword evidence="1" id="KW-0472">Membrane</keyword>
<dbReference type="Proteomes" id="UP000095558">
    <property type="component" value="Unassembled WGS sequence"/>
</dbReference>
<sequence>MNYKLTRNLWIISGVLFFITCIINIFSKRTFALILLDIVVVILSFINAYIQHKKIYQNKDKE</sequence>
<keyword evidence="1" id="KW-0812">Transmembrane</keyword>
<keyword evidence="1" id="KW-1133">Transmembrane helix</keyword>
<organism evidence="2 3">
    <name type="scientific">Clostridium disporicum</name>
    <dbReference type="NCBI Taxonomy" id="84024"/>
    <lineage>
        <taxon>Bacteria</taxon>
        <taxon>Bacillati</taxon>
        <taxon>Bacillota</taxon>
        <taxon>Clostridia</taxon>
        <taxon>Eubacteriales</taxon>
        <taxon>Clostridiaceae</taxon>
        <taxon>Clostridium</taxon>
    </lineage>
</organism>
<evidence type="ECO:0000313" key="2">
    <source>
        <dbReference type="EMBL" id="CUO29101.1"/>
    </source>
</evidence>
<evidence type="ECO:0000313" key="3">
    <source>
        <dbReference type="Proteomes" id="UP000095558"/>
    </source>
</evidence>